<protein>
    <submittedName>
        <fullName evidence="1">Uncharacterized protein</fullName>
    </submittedName>
</protein>
<accession>A0A3D9V3S2</accession>
<evidence type="ECO:0000313" key="2">
    <source>
        <dbReference type="Proteomes" id="UP000256485"/>
    </source>
</evidence>
<evidence type="ECO:0000313" key="1">
    <source>
        <dbReference type="EMBL" id="REF36026.1"/>
    </source>
</evidence>
<dbReference type="Proteomes" id="UP000256485">
    <property type="component" value="Unassembled WGS sequence"/>
</dbReference>
<sequence>MGAEWARDLRDELEQVGAEVMLLLHRCFWLPGVWERPHPLVARTAAFAGRHRWFDLPGRERPLDLDLRGRKAQGSVGGTG</sequence>
<keyword evidence="2" id="KW-1185">Reference proteome</keyword>
<name>A0A3D9V3S2_THECX</name>
<organism evidence="1 2">
    <name type="scientific">Thermasporomyces composti</name>
    <dbReference type="NCBI Taxonomy" id="696763"/>
    <lineage>
        <taxon>Bacteria</taxon>
        <taxon>Bacillati</taxon>
        <taxon>Actinomycetota</taxon>
        <taxon>Actinomycetes</taxon>
        <taxon>Propionibacteriales</taxon>
        <taxon>Nocardioidaceae</taxon>
        <taxon>Thermasporomyces</taxon>
    </lineage>
</organism>
<dbReference type="AlphaFoldDB" id="A0A3D9V3S2"/>
<comment type="caution">
    <text evidence="1">The sequence shown here is derived from an EMBL/GenBank/DDBJ whole genome shotgun (WGS) entry which is preliminary data.</text>
</comment>
<proteinExistence type="predicted"/>
<dbReference type="EMBL" id="QTUC01000001">
    <property type="protein sequence ID" value="REF36026.1"/>
    <property type="molecule type" value="Genomic_DNA"/>
</dbReference>
<gene>
    <name evidence="1" type="ORF">DFJ64_1422</name>
</gene>
<reference evidence="1 2" key="1">
    <citation type="submission" date="2018-08" db="EMBL/GenBank/DDBJ databases">
        <title>Sequencing the genomes of 1000 actinobacteria strains.</title>
        <authorList>
            <person name="Klenk H.-P."/>
        </authorList>
    </citation>
    <scope>NUCLEOTIDE SEQUENCE [LARGE SCALE GENOMIC DNA]</scope>
    <source>
        <strain evidence="1 2">DSM 22891</strain>
    </source>
</reference>